<name>A0ABT3YMP6_9PSED</name>
<evidence type="ECO:0000313" key="2">
    <source>
        <dbReference type="EMBL" id="MCY0106777.1"/>
    </source>
</evidence>
<keyword evidence="1" id="KW-0472">Membrane</keyword>
<keyword evidence="3" id="KW-1185">Reference proteome</keyword>
<comment type="caution">
    <text evidence="2">The sequence shown here is derived from an EMBL/GenBank/DDBJ whole genome shotgun (WGS) entry which is preliminary data.</text>
</comment>
<sequence>MWLCTDWKIDWTAISAVATATAALIALSVWIYDKYQRKRERSASAKLLAQIMKTPIGDTRIQLAKFRCDNFSPEQTGTNIRLLIDENARKKLVEKVSVITINLPSQFLDKADFFSEAVNNELANAFFHVNSLKQIVMLTGDLSNSETADNIKNHVGSVIQKIKQAEEATQNALDALVNVTASSGRKK</sequence>
<evidence type="ECO:0000313" key="3">
    <source>
        <dbReference type="Proteomes" id="UP001207830"/>
    </source>
</evidence>
<dbReference type="Proteomes" id="UP001207830">
    <property type="component" value="Unassembled WGS sequence"/>
</dbReference>
<reference evidence="2 3" key="1">
    <citation type="submission" date="2022-07" db="EMBL/GenBank/DDBJ databases">
        <title>Characterization of plant growth promoting rhizobacteria (PGPR) for use as bioinoculants in agriculture.</title>
        <authorList>
            <person name="Hassen A.I."/>
            <person name="Pierneef R."/>
        </authorList>
    </citation>
    <scope>NUCLEOTIDE SEQUENCE [LARGE SCALE GENOMIC DNA]</scope>
    <source>
        <strain evidence="2 3">SARCC-3054</strain>
    </source>
</reference>
<evidence type="ECO:0000256" key="1">
    <source>
        <dbReference type="SAM" id="Phobius"/>
    </source>
</evidence>
<organism evidence="2 3">
    <name type="scientific">Pseudomonas monsensis</name>
    <dbReference type="NCBI Taxonomy" id="2745509"/>
    <lineage>
        <taxon>Bacteria</taxon>
        <taxon>Pseudomonadati</taxon>
        <taxon>Pseudomonadota</taxon>
        <taxon>Gammaproteobacteria</taxon>
        <taxon>Pseudomonadales</taxon>
        <taxon>Pseudomonadaceae</taxon>
        <taxon>Pseudomonas</taxon>
    </lineage>
</organism>
<keyword evidence="1" id="KW-1133">Transmembrane helix</keyword>
<gene>
    <name evidence="2" type="ORF">NQF78_00500</name>
</gene>
<protein>
    <submittedName>
        <fullName evidence="2">Uncharacterized protein</fullName>
    </submittedName>
</protein>
<keyword evidence="1" id="KW-0812">Transmembrane</keyword>
<feature type="transmembrane region" description="Helical" evidence="1">
    <location>
        <begin position="12"/>
        <end position="32"/>
    </location>
</feature>
<proteinExistence type="predicted"/>
<dbReference type="EMBL" id="JANIGP010000001">
    <property type="protein sequence ID" value="MCY0106777.1"/>
    <property type="molecule type" value="Genomic_DNA"/>
</dbReference>
<dbReference type="RefSeq" id="WP_267794710.1">
    <property type="nucleotide sequence ID" value="NZ_JANIGP010000001.1"/>
</dbReference>
<accession>A0ABT3YMP6</accession>